<evidence type="ECO:0000256" key="2">
    <source>
        <dbReference type="PROSITE-ProRule" id="PRU00023"/>
    </source>
</evidence>
<dbReference type="SMART" id="SM00248">
    <property type="entry name" value="ANK"/>
    <property type="match status" value="3"/>
</dbReference>
<dbReference type="InterPro" id="IPR056884">
    <property type="entry name" value="NPHP3-like_N"/>
</dbReference>
<evidence type="ECO:0000256" key="1">
    <source>
        <dbReference type="ARBA" id="ARBA00022737"/>
    </source>
</evidence>
<accession>A0A6A6H9F7</accession>
<dbReference type="OrthoDB" id="195446at2759"/>
<feature type="repeat" description="ANK" evidence="2">
    <location>
        <begin position="370"/>
        <end position="402"/>
    </location>
</feature>
<dbReference type="AlphaFoldDB" id="A0A6A6H9F7"/>
<dbReference type="Gene3D" id="1.25.40.20">
    <property type="entry name" value="Ankyrin repeat-containing domain"/>
    <property type="match status" value="1"/>
</dbReference>
<keyword evidence="6" id="KW-1185">Reference proteome</keyword>
<gene>
    <name evidence="5" type="ORF">EV356DRAFT_545321</name>
</gene>
<dbReference type="PROSITE" id="PS50297">
    <property type="entry name" value="ANK_REP_REGION"/>
    <property type="match status" value="1"/>
</dbReference>
<dbReference type="EMBL" id="ML991797">
    <property type="protein sequence ID" value="KAF2234652.1"/>
    <property type="molecule type" value="Genomic_DNA"/>
</dbReference>
<name>A0A6A6H9F7_VIRVR</name>
<keyword evidence="2" id="KW-0040">ANK repeat</keyword>
<evidence type="ECO:0000313" key="6">
    <source>
        <dbReference type="Proteomes" id="UP000800092"/>
    </source>
</evidence>
<proteinExistence type="predicted"/>
<protein>
    <submittedName>
        <fullName evidence="5">Uncharacterized protein</fullName>
    </submittedName>
</protein>
<dbReference type="Proteomes" id="UP000800092">
    <property type="component" value="Unassembled WGS sequence"/>
</dbReference>
<reference evidence="5" key="1">
    <citation type="journal article" date="2020" name="Stud. Mycol.">
        <title>101 Dothideomycetes genomes: a test case for predicting lifestyles and emergence of pathogens.</title>
        <authorList>
            <person name="Haridas S."/>
            <person name="Albert R."/>
            <person name="Binder M."/>
            <person name="Bloem J."/>
            <person name="Labutti K."/>
            <person name="Salamov A."/>
            <person name="Andreopoulos B."/>
            <person name="Baker S."/>
            <person name="Barry K."/>
            <person name="Bills G."/>
            <person name="Bluhm B."/>
            <person name="Cannon C."/>
            <person name="Castanera R."/>
            <person name="Culley D."/>
            <person name="Daum C."/>
            <person name="Ezra D."/>
            <person name="Gonzalez J."/>
            <person name="Henrissat B."/>
            <person name="Kuo A."/>
            <person name="Liang C."/>
            <person name="Lipzen A."/>
            <person name="Lutzoni F."/>
            <person name="Magnuson J."/>
            <person name="Mondo S."/>
            <person name="Nolan M."/>
            <person name="Ohm R."/>
            <person name="Pangilinan J."/>
            <person name="Park H.-J."/>
            <person name="Ramirez L."/>
            <person name="Alfaro M."/>
            <person name="Sun H."/>
            <person name="Tritt A."/>
            <person name="Yoshinaga Y."/>
            <person name="Zwiers L.-H."/>
            <person name="Turgeon B."/>
            <person name="Goodwin S."/>
            <person name="Spatafora J."/>
            <person name="Crous P."/>
            <person name="Grigoriev I."/>
        </authorList>
    </citation>
    <scope>NUCLEOTIDE SEQUENCE</scope>
    <source>
        <strain evidence="5">Tuck. ex Michener</strain>
    </source>
</reference>
<feature type="repeat" description="ANK" evidence="2">
    <location>
        <begin position="405"/>
        <end position="437"/>
    </location>
</feature>
<evidence type="ECO:0000259" key="3">
    <source>
        <dbReference type="Pfam" id="PF22939"/>
    </source>
</evidence>
<keyword evidence="1" id="KW-0677">Repeat</keyword>
<dbReference type="InterPro" id="IPR054471">
    <property type="entry name" value="GPIID_WHD"/>
</dbReference>
<evidence type="ECO:0000259" key="4">
    <source>
        <dbReference type="Pfam" id="PF24883"/>
    </source>
</evidence>
<dbReference type="InterPro" id="IPR002110">
    <property type="entry name" value="Ankyrin_rpt"/>
</dbReference>
<dbReference type="SUPFAM" id="SSF48403">
    <property type="entry name" value="Ankyrin repeat"/>
    <property type="match status" value="1"/>
</dbReference>
<dbReference type="Pfam" id="PF22939">
    <property type="entry name" value="WHD_GPIID"/>
    <property type="match status" value="1"/>
</dbReference>
<dbReference type="PANTHER" id="PTHR10039">
    <property type="entry name" value="AMELOGENIN"/>
    <property type="match status" value="1"/>
</dbReference>
<feature type="domain" description="GPI inositol-deacylase winged helix" evidence="3">
    <location>
        <begin position="183"/>
        <end position="258"/>
    </location>
</feature>
<feature type="domain" description="Nephrocystin 3-like N-terminal" evidence="4">
    <location>
        <begin position="1"/>
        <end position="95"/>
    </location>
</feature>
<dbReference type="PROSITE" id="PS50088">
    <property type="entry name" value="ANK_REPEAT"/>
    <property type="match status" value="2"/>
</dbReference>
<organism evidence="5 6">
    <name type="scientific">Viridothelium virens</name>
    <name type="common">Speckled blister lichen</name>
    <name type="synonym">Trypethelium virens</name>
    <dbReference type="NCBI Taxonomy" id="1048519"/>
    <lineage>
        <taxon>Eukaryota</taxon>
        <taxon>Fungi</taxon>
        <taxon>Dikarya</taxon>
        <taxon>Ascomycota</taxon>
        <taxon>Pezizomycotina</taxon>
        <taxon>Dothideomycetes</taxon>
        <taxon>Dothideomycetes incertae sedis</taxon>
        <taxon>Trypetheliales</taxon>
        <taxon>Trypetheliaceae</taxon>
        <taxon>Viridothelium</taxon>
    </lineage>
</organism>
<dbReference type="Pfam" id="PF24883">
    <property type="entry name" value="NPHP3_N"/>
    <property type="match status" value="1"/>
</dbReference>
<evidence type="ECO:0000313" key="5">
    <source>
        <dbReference type="EMBL" id="KAF2234652.1"/>
    </source>
</evidence>
<dbReference type="InterPro" id="IPR036770">
    <property type="entry name" value="Ankyrin_rpt-contain_sf"/>
</dbReference>
<dbReference type="Pfam" id="PF12796">
    <property type="entry name" value="Ank_2"/>
    <property type="match status" value="1"/>
</dbReference>
<dbReference type="PANTHER" id="PTHR10039:SF15">
    <property type="entry name" value="NACHT DOMAIN-CONTAINING PROTEIN"/>
    <property type="match status" value="1"/>
</dbReference>
<sequence length="481" mass="53892">MMAAVIIDHLYQITHSNNTPICFIAIKAQTDQSAIDLLTVVLKQLLKGRPDIAASTTRIRDQRESNPSPDELMQVLALNCSLYSTIYIVVDASDSQLKVRANKEDVKCFVAGQLHRNYHPASKRVRTSKMMFLLAALLIDSLRDQTSPKKVRAKLAKSPKGSEALNDAYKNELDRIERQSPGHRLLAKRTLSWITYAQRLLTVEELRHALAIEPGESSLDYENIDDLEDIVSVCAGLIVVDKESSIVCFVHYTIQEYFKYILLEQNPNVQEDIAIACLTYLLFDTFQSGSCSNIMNFKQRLSENPFFDYSARYWSKHIRPVQCSQSASTLVHTFLHNRSTVNSVVQATSAAQYKINLTSGLHLTAGAVPLQKIPLYYAALRDCKQIVMLLIDEGADVNAFARHSRYGTALHATSVRGYEQVVKLPLEMGADVDAFTQSGDYQIVLIAASSRGYEQIVKLLLAKGANIYVRVGELLRDKRAV</sequence>